<dbReference type="GO" id="GO:0006635">
    <property type="term" value="P:fatty acid beta-oxidation"/>
    <property type="evidence" value="ECO:0007669"/>
    <property type="project" value="TreeGrafter"/>
</dbReference>
<dbReference type="InterPro" id="IPR029045">
    <property type="entry name" value="ClpP/crotonase-like_dom_sf"/>
</dbReference>
<dbReference type="AlphaFoldDB" id="A0A0B2JZ56"/>
<gene>
    <name evidence="4" type="ORF">NZ47_02525</name>
</gene>
<evidence type="ECO:0000256" key="1">
    <source>
        <dbReference type="ARBA" id="ARBA00005254"/>
    </source>
</evidence>
<sequence>MSEDVVKYEKSDGVAILTLNRPKSLNSMSLELINGWLAKLHFAEHDPDVRVVVITGEGRGFCAGGDLPSLDNLKTTEERRNFVAQAGMVVKLISSMSKPVIAMVNGVAAGAGFNIAIACDLCYAAQGVKFIQSFANIGLAPDCGGYYFLAKTVGLAKAKELMFTARPLLADEAHSLGLVNGVFPPEELREKTMAVAKQIAGAAPLALAMMKKEINNYGASLDETLTYEAMAMAMLLGTEDFQEGIKAFSEKRAPVFKGK</sequence>
<dbReference type="RefSeq" id="WP_039206128.1">
    <property type="nucleotide sequence ID" value="NZ_DFHJ01000026.1"/>
</dbReference>
<dbReference type="PANTHER" id="PTHR11941">
    <property type="entry name" value="ENOYL-COA HYDRATASE-RELATED"/>
    <property type="match status" value="1"/>
</dbReference>
<evidence type="ECO:0000313" key="4">
    <source>
        <dbReference type="EMBL" id="KHM52819.1"/>
    </source>
</evidence>
<dbReference type="InterPro" id="IPR014748">
    <property type="entry name" value="Enoyl-CoA_hydra_C"/>
</dbReference>
<evidence type="ECO:0000256" key="2">
    <source>
        <dbReference type="ARBA" id="ARBA00023239"/>
    </source>
</evidence>
<evidence type="ECO:0000313" key="5">
    <source>
        <dbReference type="Proteomes" id="UP000030993"/>
    </source>
</evidence>
<dbReference type="CDD" id="cd06558">
    <property type="entry name" value="crotonase-like"/>
    <property type="match status" value="1"/>
</dbReference>
<dbReference type="SUPFAM" id="SSF52096">
    <property type="entry name" value="ClpP/crotonase"/>
    <property type="match status" value="1"/>
</dbReference>
<proteinExistence type="inferred from homology"/>
<dbReference type="EMBL" id="JSCE01000046">
    <property type="protein sequence ID" value="KHM52819.1"/>
    <property type="molecule type" value="Genomic_DNA"/>
</dbReference>
<dbReference type="Gene3D" id="1.10.12.10">
    <property type="entry name" value="Lyase 2-enoyl-coa Hydratase, Chain A, domain 2"/>
    <property type="match status" value="1"/>
</dbReference>
<evidence type="ECO:0008006" key="6">
    <source>
        <dbReference type="Google" id="ProtNLM"/>
    </source>
</evidence>
<dbReference type="GO" id="GO:0016829">
    <property type="term" value="F:lyase activity"/>
    <property type="evidence" value="ECO:0007669"/>
    <property type="project" value="UniProtKB-KW"/>
</dbReference>
<name>A0A0B2JZ56_9FIRM</name>
<dbReference type="PANTHER" id="PTHR11941:SF133">
    <property type="entry name" value="1,2-EPOXYPHENYLACETYL-COA ISOMERASE"/>
    <property type="match status" value="1"/>
</dbReference>
<dbReference type="STRING" id="82374.NZ47_02525"/>
<protein>
    <recommendedName>
        <fullName evidence="6">Enoyl-CoA hydratase</fullName>
    </recommendedName>
</protein>
<dbReference type="Gene3D" id="3.90.226.10">
    <property type="entry name" value="2-enoyl-CoA Hydratase, Chain A, domain 1"/>
    <property type="match status" value="1"/>
</dbReference>
<dbReference type="InterPro" id="IPR018376">
    <property type="entry name" value="Enoyl-CoA_hyd/isom_CS"/>
</dbReference>
<dbReference type="Proteomes" id="UP000030993">
    <property type="component" value="Unassembled WGS sequence"/>
</dbReference>
<evidence type="ECO:0000256" key="3">
    <source>
        <dbReference type="RuleBase" id="RU003707"/>
    </source>
</evidence>
<comment type="similarity">
    <text evidence="1 3">Belongs to the enoyl-CoA hydratase/isomerase family.</text>
</comment>
<dbReference type="InterPro" id="IPR001753">
    <property type="entry name" value="Enoyl-CoA_hydra/iso"/>
</dbReference>
<dbReference type="PROSITE" id="PS00166">
    <property type="entry name" value="ENOYL_COA_HYDRATASE"/>
    <property type="match status" value="1"/>
</dbReference>
<accession>A0A0B2JZ56</accession>
<dbReference type="eggNOG" id="COG1024">
    <property type="taxonomic scope" value="Bacteria"/>
</dbReference>
<dbReference type="Pfam" id="PF00378">
    <property type="entry name" value="ECH_1"/>
    <property type="match status" value="1"/>
</dbReference>
<comment type="caution">
    <text evidence="4">The sequence shown here is derived from an EMBL/GenBank/DDBJ whole genome shotgun (WGS) entry which is preliminary data.</text>
</comment>
<reference evidence="4 5" key="1">
    <citation type="journal article" date="2013" name="PLoS ONE">
        <title>Identification and characterization of three novel lipases belonging to families II and V from Anaerovibrio lipolyticus 5ST.</title>
        <authorList>
            <person name="Prive F."/>
            <person name="Kaderbhai N.N."/>
            <person name="Girdwood S."/>
            <person name="Worgan H.J."/>
            <person name="Pinloche E."/>
            <person name="Scollan N.D."/>
            <person name="Huws S.A."/>
            <person name="Newbold C.J."/>
        </authorList>
    </citation>
    <scope>NUCLEOTIDE SEQUENCE [LARGE SCALE GENOMIC DNA]</scope>
    <source>
        <strain evidence="4 5">5S</strain>
    </source>
</reference>
<keyword evidence="5" id="KW-1185">Reference proteome</keyword>
<organism evidence="4 5">
    <name type="scientific">Anaerovibrio lipolyticus</name>
    <dbReference type="NCBI Taxonomy" id="82374"/>
    <lineage>
        <taxon>Bacteria</taxon>
        <taxon>Bacillati</taxon>
        <taxon>Bacillota</taxon>
        <taxon>Negativicutes</taxon>
        <taxon>Selenomonadales</taxon>
        <taxon>Selenomonadaceae</taxon>
        <taxon>Anaerovibrio</taxon>
    </lineage>
</organism>
<keyword evidence="2" id="KW-0456">Lyase</keyword>